<keyword evidence="7 11" id="KW-0560">Oxidoreductase</keyword>
<evidence type="ECO:0000313" key="15">
    <source>
        <dbReference type="Proteomes" id="UP001489897"/>
    </source>
</evidence>
<dbReference type="InterPro" id="IPR006113">
    <property type="entry name" value="6PGDH_Gnd/GntZ"/>
</dbReference>
<dbReference type="PANTHER" id="PTHR11811">
    <property type="entry name" value="6-PHOSPHOGLUCONATE DEHYDROGENASE"/>
    <property type="match status" value="1"/>
</dbReference>
<dbReference type="Pfam" id="PF03446">
    <property type="entry name" value="NAD_binding_2"/>
    <property type="match status" value="1"/>
</dbReference>
<name>A0ABU9RN55_9BURK</name>
<dbReference type="InterPro" id="IPR008927">
    <property type="entry name" value="6-PGluconate_DH-like_C_sf"/>
</dbReference>
<dbReference type="InterPro" id="IPR006183">
    <property type="entry name" value="Pgluconate_DH"/>
</dbReference>
<reference evidence="14 15" key="1">
    <citation type="submission" date="2024-01" db="EMBL/GenBank/DDBJ databases">
        <title>The diversity of rhizobia nodulating Mimosa spp. in eleven states of Brazil covering several biomes is determined by host plant, location, and edaphic factors.</title>
        <authorList>
            <person name="Rouws L."/>
            <person name="Barauna A."/>
            <person name="Beukes C."/>
            <person name="De Faria S.M."/>
            <person name="Gross E."/>
            <person name="Dos Reis Junior F.B."/>
            <person name="Simon M."/>
            <person name="Maluk M."/>
            <person name="Odee D.W."/>
            <person name="Kenicer G."/>
            <person name="Young J.P.W."/>
            <person name="Reis V.M."/>
            <person name="Zilli J."/>
            <person name="James E.K."/>
        </authorList>
    </citation>
    <scope>NUCLEOTIDE SEQUENCE [LARGE SCALE GENOMIC DNA]</scope>
    <source>
        <strain evidence="14 15">JPY167</strain>
    </source>
</reference>
<evidence type="ECO:0000256" key="1">
    <source>
        <dbReference type="ARBA" id="ARBA00002526"/>
    </source>
</evidence>
<dbReference type="NCBIfam" id="TIGR00873">
    <property type="entry name" value="gnd"/>
    <property type="match status" value="1"/>
</dbReference>
<dbReference type="SUPFAM" id="SSF48179">
    <property type="entry name" value="6-phosphogluconate dehydrogenase C-terminal domain-like"/>
    <property type="match status" value="1"/>
</dbReference>
<evidence type="ECO:0000256" key="10">
    <source>
        <dbReference type="ARBA" id="ARBA00048640"/>
    </source>
</evidence>
<keyword evidence="11 12" id="KW-0521">NADP</keyword>
<proteinExistence type="inferred from homology"/>
<organism evidence="14 15">
    <name type="scientific">Paraburkholderia ferrariae</name>
    <dbReference type="NCBI Taxonomy" id="386056"/>
    <lineage>
        <taxon>Bacteria</taxon>
        <taxon>Pseudomonadati</taxon>
        <taxon>Pseudomonadota</taxon>
        <taxon>Betaproteobacteria</taxon>
        <taxon>Burkholderiales</taxon>
        <taxon>Burkholderiaceae</taxon>
        <taxon>Paraburkholderia</taxon>
    </lineage>
</organism>
<evidence type="ECO:0000256" key="12">
    <source>
        <dbReference type="RuleBase" id="RU000485"/>
    </source>
</evidence>
<evidence type="ECO:0000256" key="5">
    <source>
        <dbReference type="ARBA" id="ARBA00013011"/>
    </source>
</evidence>
<dbReference type="RefSeq" id="WP_342946782.1">
    <property type="nucleotide sequence ID" value="NZ_JAYMRV010000003.1"/>
</dbReference>
<accession>A0ABU9RN55</accession>
<comment type="caution">
    <text evidence="14">The sequence shown here is derived from an EMBL/GenBank/DDBJ whole genome shotgun (WGS) entry which is preliminary data.</text>
</comment>
<comment type="catalytic activity">
    <reaction evidence="10 11 12">
        <text>6-phospho-D-gluconate + NADP(+) = D-ribulose 5-phosphate + CO2 + NADPH</text>
        <dbReference type="Rhea" id="RHEA:10116"/>
        <dbReference type="ChEBI" id="CHEBI:16526"/>
        <dbReference type="ChEBI" id="CHEBI:57783"/>
        <dbReference type="ChEBI" id="CHEBI:58121"/>
        <dbReference type="ChEBI" id="CHEBI:58349"/>
        <dbReference type="ChEBI" id="CHEBI:58759"/>
        <dbReference type="EC" id="1.1.1.44"/>
    </reaction>
</comment>
<dbReference type="InterPro" id="IPR006114">
    <property type="entry name" value="6PGDH_C"/>
</dbReference>
<dbReference type="SUPFAM" id="SSF51735">
    <property type="entry name" value="NAD(P)-binding Rossmann-fold domains"/>
    <property type="match status" value="1"/>
</dbReference>
<evidence type="ECO:0000256" key="11">
    <source>
        <dbReference type="PIRNR" id="PIRNR000109"/>
    </source>
</evidence>
<keyword evidence="8 12" id="KW-0311">Gluconate utilization</keyword>
<dbReference type="InterPro" id="IPR006115">
    <property type="entry name" value="6PGDH_NADP-bd"/>
</dbReference>
<dbReference type="InterPro" id="IPR036291">
    <property type="entry name" value="NAD(P)-bd_dom_sf"/>
</dbReference>
<evidence type="ECO:0000256" key="9">
    <source>
        <dbReference type="ARBA" id="ARBA00023126"/>
    </source>
</evidence>
<dbReference type="EMBL" id="JAYMRV010000003">
    <property type="protein sequence ID" value="MEM5421518.1"/>
    <property type="molecule type" value="Genomic_DNA"/>
</dbReference>
<evidence type="ECO:0000256" key="2">
    <source>
        <dbReference type="ARBA" id="ARBA00004874"/>
    </source>
</evidence>
<dbReference type="InterPro" id="IPR006184">
    <property type="entry name" value="6PGdom_BS"/>
</dbReference>
<dbReference type="Proteomes" id="UP001489897">
    <property type="component" value="Unassembled WGS sequence"/>
</dbReference>
<comment type="subunit">
    <text evidence="4 11">Homodimer.</text>
</comment>
<dbReference type="Gene3D" id="1.10.1040.10">
    <property type="entry name" value="N-(1-d-carboxylethyl)-l-norvaline Dehydrogenase, domain 2"/>
    <property type="match status" value="1"/>
</dbReference>
<protein>
    <recommendedName>
        <fullName evidence="6 11">6-phosphogluconate dehydrogenase, decarboxylating</fullName>
        <ecNumber evidence="5 11">1.1.1.44</ecNumber>
    </recommendedName>
</protein>
<sequence>MSKQPIGVVGLAVMGSNLALNIESRGHAVSVFNRSRARTDELIAEYPDRKLVPAYTLEEFVDSLEKPRRILMMVKAGAPTDDTIAALKPLLEKGDILIDGGNTHFTDTIRRNQELAKSGLHFIGTGVSGGEEGALKGPSIMPGGQRDAYDLVAPILTEIAAKAPTDGEPCVAYMGPDGAGHFVKMVHNGIEYGDMQLIAESYAVLKQVLGLSNEELGKVYTEWNEGELDSYLIEITSKIFGKKDEETGKDLVDVILDRAAQKGTGKWTSQNALDIGAPLPLITEAVFARVLSSLKMQRVAASKVLSGPDAKPFSGERKAFIESVRRALYFSKVISYAQGFSQLRMASDEYKWDLQYGTIAKIFRAGCIIRARFLQKITDAYAKDPQLDNLLLDPYFRDIAANYQSALRDVVIQAVDAGVPVPAFSSAIAYFDGYRSERVPANLVQAQRDFFGAHTFERIDKPGSFHADWS</sequence>
<evidence type="ECO:0000256" key="4">
    <source>
        <dbReference type="ARBA" id="ARBA00011738"/>
    </source>
</evidence>
<dbReference type="EC" id="1.1.1.44" evidence="5 11"/>
<dbReference type="Gene3D" id="3.40.50.720">
    <property type="entry name" value="NAD(P)-binding Rossmann-like Domain"/>
    <property type="match status" value="1"/>
</dbReference>
<dbReference type="Pfam" id="PF00393">
    <property type="entry name" value="6PGD"/>
    <property type="match status" value="1"/>
</dbReference>
<dbReference type="PRINTS" id="PR00076">
    <property type="entry name" value="6PGDHDRGNASE"/>
</dbReference>
<gene>
    <name evidence="14" type="primary">gndA</name>
    <name evidence="14" type="ORF">VSR73_10655</name>
</gene>
<dbReference type="PROSITE" id="PS00461">
    <property type="entry name" value="6PGD"/>
    <property type="match status" value="1"/>
</dbReference>
<comment type="similarity">
    <text evidence="3 11 12">Belongs to the 6-phosphogluconate dehydrogenase family.</text>
</comment>
<dbReference type="Gene3D" id="1.20.5.320">
    <property type="entry name" value="6-Phosphogluconate Dehydrogenase, domain 3"/>
    <property type="match status" value="1"/>
</dbReference>
<dbReference type="SMART" id="SM01350">
    <property type="entry name" value="6PGD"/>
    <property type="match status" value="1"/>
</dbReference>
<comment type="pathway">
    <text evidence="2 11 12">Carbohydrate degradation; pentose phosphate pathway; D-ribulose 5-phosphate from D-glucose 6-phosphate (oxidative stage): step 3/3.</text>
</comment>
<evidence type="ECO:0000313" key="14">
    <source>
        <dbReference type="EMBL" id="MEM5421518.1"/>
    </source>
</evidence>
<dbReference type="InterPro" id="IPR013328">
    <property type="entry name" value="6PGD_dom2"/>
</dbReference>
<dbReference type="GO" id="GO:0004616">
    <property type="term" value="F:phosphogluconate dehydrogenase (decarboxylating) activity"/>
    <property type="evidence" value="ECO:0007669"/>
    <property type="project" value="UniProtKB-EC"/>
</dbReference>
<comment type="function">
    <text evidence="1 11">Catalyzes the oxidative decarboxylation of 6-phosphogluconate to ribulose 5-phosphate and CO(2), with concomitant reduction of NADP to NADPH.</text>
</comment>
<evidence type="ECO:0000256" key="6">
    <source>
        <dbReference type="ARBA" id="ARBA00018193"/>
    </source>
</evidence>
<keyword evidence="9 11" id="KW-0570">Pentose shunt</keyword>
<evidence type="ECO:0000259" key="13">
    <source>
        <dbReference type="SMART" id="SM01350"/>
    </source>
</evidence>
<evidence type="ECO:0000256" key="8">
    <source>
        <dbReference type="ARBA" id="ARBA00023064"/>
    </source>
</evidence>
<keyword evidence="15" id="KW-1185">Reference proteome</keyword>
<feature type="domain" description="6-phosphogluconate dehydrogenase C-terminal" evidence="13">
    <location>
        <begin position="180"/>
        <end position="470"/>
    </location>
</feature>
<evidence type="ECO:0000256" key="3">
    <source>
        <dbReference type="ARBA" id="ARBA00008419"/>
    </source>
</evidence>
<dbReference type="PIRSF" id="PIRSF000109">
    <property type="entry name" value="6PGD"/>
    <property type="match status" value="1"/>
</dbReference>
<evidence type="ECO:0000256" key="7">
    <source>
        <dbReference type="ARBA" id="ARBA00023002"/>
    </source>
</evidence>
<dbReference type="NCBIfam" id="NF006765">
    <property type="entry name" value="PRK09287.1"/>
    <property type="match status" value="1"/>
</dbReference>